<evidence type="ECO:0000256" key="1">
    <source>
        <dbReference type="SAM" id="MobiDB-lite"/>
    </source>
</evidence>
<keyword evidence="3" id="KW-1185">Reference proteome</keyword>
<reference evidence="2" key="1">
    <citation type="submission" date="2023-08" db="EMBL/GenBank/DDBJ databases">
        <authorList>
            <person name="Chen Y."/>
            <person name="Shah S."/>
            <person name="Dougan E. K."/>
            <person name="Thang M."/>
            <person name="Chan C."/>
        </authorList>
    </citation>
    <scope>NUCLEOTIDE SEQUENCE</scope>
</reference>
<evidence type="ECO:0000313" key="3">
    <source>
        <dbReference type="Proteomes" id="UP001178507"/>
    </source>
</evidence>
<dbReference type="AlphaFoldDB" id="A0AA36HMY0"/>
<protein>
    <submittedName>
        <fullName evidence="2">Uncharacterized protein</fullName>
    </submittedName>
</protein>
<dbReference type="EMBL" id="CAUJNA010000114">
    <property type="protein sequence ID" value="CAJ1372125.1"/>
    <property type="molecule type" value="Genomic_DNA"/>
</dbReference>
<evidence type="ECO:0000313" key="2">
    <source>
        <dbReference type="EMBL" id="CAJ1372125.1"/>
    </source>
</evidence>
<gene>
    <name evidence="2" type="ORF">EVOR1521_LOCUS2265</name>
</gene>
<sequence length="363" mass="39959">MRKHQPEHRDGLPRTMSGSEESYPRVPSSKSSASRELAATMAHTPEPLLPSPGERASQAGRGDSQLLLEIDLDTFTVRSASVSISFLAGCPLGELMNPQSQRLFRQVRPQLAVLERAGRLGDMVFNFGFLDLHFGAVSVEIGGVAEILQTQRGELSLVMLFTPTSTKSYRKLEVMKARYPYIAFPDDFFDQDLGGSVASGCMATASSGLFGEDPPESENSSRDVVLLPVPAHPAQVWDYQVGQQVLEEASPAVLLLLQSFAWLLENRPELQVVLKLDIEAHVSLPALIQQVSQRGHQTSLLGRMVENFPVTVGATEQDCETCEIPQEVERFCLEMIRVSMSGMDLRGCVHIASQPRAQVLCWH</sequence>
<organism evidence="2 3">
    <name type="scientific">Effrenium voratum</name>
    <dbReference type="NCBI Taxonomy" id="2562239"/>
    <lineage>
        <taxon>Eukaryota</taxon>
        <taxon>Sar</taxon>
        <taxon>Alveolata</taxon>
        <taxon>Dinophyceae</taxon>
        <taxon>Suessiales</taxon>
        <taxon>Symbiodiniaceae</taxon>
        <taxon>Effrenium</taxon>
    </lineage>
</organism>
<proteinExistence type="predicted"/>
<accession>A0AA36HMY0</accession>
<name>A0AA36HMY0_9DINO</name>
<comment type="caution">
    <text evidence="2">The sequence shown here is derived from an EMBL/GenBank/DDBJ whole genome shotgun (WGS) entry which is preliminary data.</text>
</comment>
<dbReference type="Proteomes" id="UP001178507">
    <property type="component" value="Unassembled WGS sequence"/>
</dbReference>
<feature type="region of interest" description="Disordered" evidence="1">
    <location>
        <begin position="1"/>
        <end position="60"/>
    </location>
</feature>